<gene>
    <name evidence="2" type="ORF">B7C42_01015</name>
</gene>
<proteinExistence type="predicted"/>
<dbReference type="Pfam" id="PF24551">
    <property type="entry name" value="SH3_Rv0428c"/>
    <property type="match status" value="1"/>
</dbReference>
<protein>
    <recommendedName>
        <fullName evidence="1">N-acetyltransferase domain-containing protein</fullName>
    </recommendedName>
</protein>
<name>A0A231HB47_9NOCA</name>
<accession>A0A231HB47</accession>
<dbReference type="Pfam" id="PF24553">
    <property type="entry name" value="Rv0428c_C"/>
    <property type="match status" value="1"/>
</dbReference>
<keyword evidence="3" id="KW-1185">Reference proteome</keyword>
<dbReference type="InterPro" id="IPR000182">
    <property type="entry name" value="GNAT_dom"/>
</dbReference>
<comment type="caution">
    <text evidence="2">The sequence shown here is derived from an EMBL/GenBank/DDBJ whole genome shotgun (WGS) entry which is preliminary data.</text>
</comment>
<feature type="domain" description="N-acetyltransferase" evidence="1">
    <location>
        <begin position="168"/>
        <end position="329"/>
    </location>
</feature>
<dbReference type="GO" id="GO:0016747">
    <property type="term" value="F:acyltransferase activity, transferring groups other than amino-acyl groups"/>
    <property type="evidence" value="ECO:0007669"/>
    <property type="project" value="InterPro"/>
</dbReference>
<reference evidence="2 3" key="1">
    <citation type="submission" date="2017-07" db="EMBL/GenBank/DDBJ databases">
        <title>First draft Genome Sequence of Nocardia cerradoensis isolated from human infection.</title>
        <authorList>
            <person name="Carrasco G."/>
        </authorList>
    </citation>
    <scope>NUCLEOTIDE SEQUENCE [LARGE SCALE GENOMIC DNA]</scope>
    <source>
        <strain evidence="2 3">CNM20130759</strain>
    </source>
</reference>
<dbReference type="InterPro" id="IPR016181">
    <property type="entry name" value="Acyl_CoA_acyltransferase"/>
</dbReference>
<dbReference type="AlphaFoldDB" id="A0A231HB47"/>
<dbReference type="PROSITE" id="PS51186">
    <property type="entry name" value="GNAT"/>
    <property type="match status" value="1"/>
</dbReference>
<dbReference type="InterPro" id="IPR056934">
    <property type="entry name" value="SH3_Rv0428c"/>
</dbReference>
<dbReference type="Gene3D" id="3.40.630.30">
    <property type="match status" value="1"/>
</dbReference>
<dbReference type="CDD" id="cd04301">
    <property type="entry name" value="NAT_SF"/>
    <property type="match status" value="1"/>
</dbReference>
<evidence type="ECO:0000313" key="2">
    <source>
        <dbReference type="EMBL" id="OXR46052.1"/>
    </source>
</evidence>
<evidence type="ECO:0000313" key="3">
    <source>
        <dbReference type="Proteomes" id="UP000215506"/>
    </source>
</evidence>
<dbReference type="RefSeq" id="WP_094024539.1">
    <property type="nucleotide sequence ID" value="NZ_NGAF01000002.1"/>
</dbReference>
<sequence length="329" mass="36079">MTTDRPDIPIGRRVVVRYRLPEGYPQQFTDVIGELVAPDPVQIRTADGTVVTITTDRVVAVKALGPRPIRIGEIRALEAAAIDGWPGLERAWFDGWLCSIGNGYTHRANSAVPLGESGRNAALDMRTLHRIGEWYTEHGLPLQLRLPDRLAPVPPGWRTWGETMVLGIDISTFVLPQGPSMVRIDEGPHPAWLELHRHRGEDTVDVAAPLPDTDVLTAVRDGELGFAALGLPTPLAIGRGALTTAPDGRRWIGLSCLAVAAPHRRHGLGTLVCAELINWGYKRGATHAYVQVEANNAAALAMYREMGFVDHHNYRYAAPDPDAGRHRRE</sequence>
<evidence type="ECO:0000259" key="1">
    <source>
        <dbReference type="PROSITE" id="PS51186"/>
    </source>
</evidence>
<organism evidence="2 3">
    <name type="scientific">Nocardia cerradoensis</name>
    <dbReference type="NCBI Taxonomy" id="85688"/>
    <lineage>
        <taxon>Bacteria</taxon>
        <taxon>Bacillati</taxon>
        <taxon>Actinomycetota</taxon>
        <taxon>Actinomycetes</taxon>
        <taxon>Mycobacteriales</taxon>
        <taxon>Nocardiaceae</taxon>
        <taxon>Nocardia</taxon>
    </lineage>
</organism>
<dbReference type="Proteomes" id="UP000215506">
    <property type="component" value="Unassembled WGS sequence"/>
</dbReference>
<dbReference type="InterPro" id="IPR056935">
    <property type="entry name" value="Rv0428c-like_C"/>
</dbReference>
<dbReference type="EMBL" id="NGAF01000002">
    <property type="protein sequence ID" value="OXR46052.1"/>
    <property type="molecule type" value="Genomic_DNA"/>
</dbReference>
<dbReference type="SUPFAM" id="SSF55729">
    <property type="entry name" value="Acyl-CoA N-acyltransferases (Nat)"/>
    <property type="match status" value="1"/>
</dbReference>